<organism evidence="5 6">
    <name type="scientific">Evansella alkalicola</name>
    <dbReference type="NCBI Taxonomy" id="745819"/>
    <lineage>
        <taxon>Bacteria</taxon>
        <taxon>Bacillati</taxon>
        <taxon>Bacillota</taxon>
        <taxon>Bacilli</taxon>
        <taxon>Bacillales</taxon>
        <taxon>Bacillaceae</taxon>
        <taxon>Evansella</taxon>
    </lineage>
</organism>
<gene>
    <name evidence="5" type="ORF">KS407_04250</name>
</gene>
<keyword evidence="1" id="KW-0805">Transcription regulation</keyword>
<proteinExistence type="predicted"/>
<sequence length="126" mass="14921">MWIHLNDEDARPLYVQVKEQLIREILNGSLQPGEELPSIRRLAKEARTSVITVKRAYQDLEQEGYIFTRAGKGSYVKLQLDDERKNMKKRQFKEKTDELLVFGKQLHLSNDDMRQIMRKCLEEGER</sequence>
<dbReference type="PANTHER" id="PTHR38445">
    <property type="entry name" value="HTH-TYPE TRANSCRIPTIONAL REPRESSOR YTRA"/>
    <property type="match status" value="1"/>
</dbReference>
<dbReference type="Gene3D" id="1.10.10.10">
    <property type="entry name" value="Winged helix-like DNA-binding domain superfamily/Winged helix DNA-binding domain"/>
    <property type="match status" value="1"/>
</dbReference>
<dbReference type="SUPFAM" id="SSF46785">
    <property type="entry name" value="Winged helix' DNA-binding domain"/>
    <property type="match status" value="1"/>
</dbReference>
<keyword evidence="6" id="KW-1185">Reference proteome</keyword>
<dbReference type="PROSITE" id="PS50949">
    <property type="entry name" value="HTH_GNTR"/>
    <property type="match status" value="1"/>
</dbReference>
<feature type="domain" description="HTH gntR-type" evidence="4">
    <location>
        <begin position="11"/>
        <end position="79"/>
    </location>
</feature>
<keyword evidence="3" id="KW-0804">Transcription</keyword>
<dbReference type="InterPro" id="IPR036390">
    <property type="entry name" value="WH_DNA-bd_sf"/>
</dbReference>
<dbReference type="InterPro" id="IPR036388">
    <property type="entry name" value="WH-like_DNA-bd_sf"/>
</dbReference>
<dbReference type="SMART" id="SM00345">
    <property type="entry name" value="HTH_GNTR"/>
    <property type="match status" value="1"/>
</dbReference>
<accession>A0ABS6JTT6</accession>
<dbReference type="Pfam" id="PF00392">
    <property type="entry name" value="GntR"/>
    <property type="match status" value="1"/>
</dbReference>
<protein>
    <submittedName>
        <fullName evidence="5">GntR family transcriptional regulator</fullName>
    </submittedName>
</protein>
<dbReference type="PANTHER" id="PTHR38445:SF7">
    <property type="entry name" value="GNTR-FAMILY TRANSCRIPTIONAL REGULATOR"/>
    <property type="match status" value="1"/>
</dbReference>
<evidence type="ECO:0000256" key="2">
    <source>
        <dbReference type="ARBA" id="ARBA00023125"/>
    </source>
</evidence>
<comment type="caution">
    <text evidence="5">The sequence shown here is derived from an EMBL/GenBank/DDBJ whole genome shotgun (WGS) entry which is preliminary data.</text>
</comment>
<evidence type="ECO:0000313" key="6">
    <source>
        <dbReference type="Proteomes" id="UP000790580"/>
    </source>
</evidence>
<dbReference type="EMBL" id="JAHQCR010000021">
    <property type="protein sequence ID" value="MBU9720657.1"/>
    <property type="molecule type" value="Genomic_DNA"/>
</dbReference>
<evidence type="ECO:0000256" key="1">
    <source>
        <dbReference type="ARBA" id="ARBA00023015"/>
    </source>
</evidence>
<keyword evidence="2" id="KW-0238">DNA-binding</keyword>
<evidence type="ECO:0000313" key="5">
    <source>
        <dbReference type="EMBL" id="MBU9720657.1"/>
    </source>
</evidence>
<dbReference type="InterPro" id="IPR000524">
    <property type="entry name" value="Tscrpt_reg_HTH_GntR"/>
</dbReference>
<evidence type="ECO:0000256" key="3">
    <source>
        <dbReference type="ARBA" id="ARBA00023163"/>
    </source>
</evidence>
<evidence type="ECO:0000259" key="4">
    <source>
        <dbReference type="PROSITE" id="PS50949"/>
    </source>
</evidence>
<reference evidence="5 6" key="1">
    <citation type="submission" date="2021-06" db="EMBL/GenBank/DDBJ databases">
        <title>Bacillus sp. RD4P76, an endophyte from a halophyte.</title>
        <authorList>
            <person name="Sun J.-Q."/>
        </authorList>
    </citation>
    <scope>NUCLEOTIDE SEQUENCE [LARGE SCALE GENOMIC DNA]</scope>
    <source>
        <strain evidence="5 6">JCM 17098</strain>
    </source>
</reference>
<dbReference type="Proteomes" id="UP000790580">
    <property type="component" value="Unassembled WGS sequence"/>
</dbReference>
<name>A0ABS6JTT6_9BACI</name>
<dbReference type="RefSeq" id="WP_088074726.1">
    <property type="nucleotide sequence ID" value="NZ_JAHQCR010000021.1"/>
</dbReference>
<dbReference type="CDD" id="cd07377">
    <property type="entry name" value="WHTH_GntR"/>
    <property type="match status" value="1"/>
</dbReference>